<evidence type="ECO:0000256" key="1">
    <source>
        <dbReference type="ARBA" id="ARBA00021948"/>
    </source>
</evidence>
<proteinExistence type="predicted"/>
<organism evidence="2 3">
    <name type="scientific">Streptomyces celluloflavus</name>
    <dbReference type="NCBI Taxonomy" id="58344"/>
    <lineage>
        <taxon>Bacteria</taxon>
        <taxon>Bacillati</taxon>
        <taxon>Actinomycetota</taxon>
        <taxon>Actinomycetes</taxon>
        <taxon>Kitasatosporales</taxon>
        <taxon>Streptomycetaceae</taxon>
        <taxon>Streptomyces</taxon>
    </lineage>
</organism>
<sequence length="178" mass="18599">MLVKGDAFSQADSGVRFEWGATGVTHLAADAACLVVVYVLSFTTPVTVANATVVAYRLARHGYGTPERPIAVIAAGEFWPGGTLRPAVEDLLGADAIISELHWHDARRLSAEAAAARVCFEEVRDVAQAVTDSPSGRELAAAGFAQDIAIAIAIAIATEHDTSRVVPLLSDGAFTAAR</sequence>
<comment type="caution">
    <text evidence="2">The sequence shown here is derived from an EMBL/GenBank/DDBJ whole genome shotgun (WGS) entry which is preliminary data.</text>
</comment>
<dbReference type="EMBL" id="JBIRGH010000010">
    <property type="protein sequence ID" value="MFH8586468.1"/>
    <property type="molecule type" value="Genomic_DNA"/>
</dbReference>
<reference evidence="2 3" key="1">
    <citation type="submission" date="2024-10" db="EMBL/GenBank/DDBJ databases">
        <title>The Natural Products Discovery Center: Release of the First 8490 Sequenced Strains for Exploring Actinobacteria Biosynthetic Diversity.</title>
        <authorList>
            <person name="Kalkreuter E."/>
            <person name="Kautsar S.A."/>
            <person name="Yang D."/>
            <person name="Bader C.D."/>
            <person name="Teijaro C.N."/>
            <person name="Fluegel L."/>
            <person name="Davis C.M."/>
            <person name="Simpson J.R."/>
            <person name="Lauterbach L."/>
            <person name="Steele A.D."/>
            <person name="Gui C."/>
            <person name="Meng S."/>
            <person name="Li G."/>
            <person name="Viehrig K."/>
            <person name="Ye F."/>
            <person name="Su P."/>
            <person name="Kiefer A.F."/>
            <person name="Nichols A."/>
            <person name="Cepeda A.J."/>
            <person name="Yan W."/>
            <person name="Fan B."/>
            <person name="Jiang Y."/>
            <person name="Adhikari A."/>
            <person name="Zheng C.-J."/>
            <person name="Schuster L."/>
            <person name="Cowan T.M."/>
            <person name="Smanski M.J."/>
            <person name="Chevrette M.G."/>
            <person name="De Carvalho L.P.S."/>
            <person name="Shen B."/>
        </authorList>
    </citation>
    <scope>NUCLEOTIDE SEQUENCE [LARGE SCALE GENOMIC DNA]</scope>
    <source>
        <strain evidence="2 3">NPDC018013</strain>
    </source>
</reference>
<dbReference type="RefSeq" id="WP_397673480.1">
    <property type="nucleotide sequence ID" value="NZ_JBIRGH010000010.1"/>
</dbReference>
<dbReference type="Gene3D" id="3.90.1560.10">
    <property type="entry name" value="ComB-like"/>
    <property type="match status" value="1"/>
</dbReference>
<dbReference type="InterPro" id="IPR005238">
    <property type="entry name" value="ComB-like"/>
</dbReference>
<accession>A0ABW7RG68</accession>
<dbReference type="InterPro" id="IPR036702">
    <property type="entry name" value="ComB-like_sf"/>
</dbReference>
<gene>
    <name evidence="2" type="ORF">ACH4GP_19005</name>
</gene>
<dbReference type="Pfam" id="PF04029">
    <property type="entry name" value="2-ph_phosp"/>
    <property type="match status" value="1"/>
</dbReference>
<name>A0ABW7RG68_9ACTN</name>
<dbReference type="Proteomes" id="UP001610990">
    <property type="component" value="Unassembled WGS sequence"/>
</dbReference>
<protein>
    <recommendedName>
        <fullName evidence="1">Probable 2-phosphosulfolactate phosphatase</fullName>
    </recommendedName>
</protein>
<evidence type="ECO:0000313" key="2">
    <source>
        <dbReference type="EMBL" id="MFH8586468.1"/>
    </source>
</evidence>
<dbReference type="SUPFAM" id="SSF142823">
    <property type="entry name" value="ComB-like"/>
    <property type="match status" value="1"/>
</dbReference>
<evidence type="ECO:0000313" key="3">
    <source>
        <dbReference type="Proteomes" id="UP001610990"/>
    </source>
</evidence>
<keyword evidence="3" id="KW-1185">Reference proteome</keyword>